<accession>W5YVV7</accession>
<dbReference type="PANTHER" id="PTHR30535:SF34">
    <property type="entry name" value="MOLYBDATE-BINDING PROTEIN MOLA"/>
    <property type="match status" value="1"/>
</dbReference>
<dbReference type="PANTHER" id="PTHR30535">
    <property type="entry name" value="VITAMIN B12-BINDING PROTEIN"/>
    <property type="match status" value="1"/>
</dbReference>
<dbReference type="Pfam" id="PF01497">
    <property type="entry name" value="Peripla_BP_2"/>
    <property type="match status" value="1"/>
</dbReference>
<dbReference type="KEGG" id="msr:AU15_02210"/>
<dbReference type="EMBL" id="FOTV01000008">
    <property type="protein sequence ID" value="SFL73042.1"/>
    <property type="molecule type" value="Genomic_DNA"/>
</dbReference>
<dbReference type="Proteomes" id="UP000199211">
    <property type="component" value="Unassembled WGS sequence"/>
</dbReference>
<dbReference type="AlphaFoldDB" id="W5YVV7"/>
<proteinExistence type="predicted"/>
<feature type="signal peptide" evidence="1">
    <location>
        <begin position="1"/>
        <end position="24"/>
    </location>
</feature>
<dbReference type="PROSITE" id="PS50983">
    <property type="entry name" value="FE_B12_PBP"/>
    <property type="match status" value="1"/>
</dbReference>
<evidence type="ECO:0000259" key="2">
    <source>
        <dbReference type="PROSITE" id="PS50983"/>
    </source>
</evidence>
<feature type="chain" id="PRO_5044739858" evidence="1">
    <location>
        <begin position="25"/>
        <end position="382"/>
    </location>
</feature>
<dbReference type="EMBL" id="CP007152">
    <property type="protein sequence ID" value="AHI30623.1"/>
    <property type="molecule type" value="Genomic_DNA"/>
</dbReference>
<keyword evidence="6" id="KW-1185">Reference proteome</keyword>
<evidence type="ECO:0000313" key="5">
    <source>
        <dbReference type="Proteomes" id="UP000035081"/>
    </source>
</evidence>
<protein>
    <submittedName>
        <fullName evidence="3">Iron ABC transporter substrate-binding protein</fullName>
    </submittedName>
    <submittedName>
        <fullName evidence="4">Iron complex transport system substrate-binding protein</fullName>
    </submittedName>
</protein>
<accession>A0A1I4K2S4</accession>
<sequence length="382" mass="41906">MIAIRTIAALLGGVLLFQASLAQAARTVTDLAGRTVEIPMKVERVVLGESRYIPALAILEGDRVVDRLAGLLPDFEKTDPAGYAQYLERFPALAGIPRVGHASADSFSLESVLSMGADLAIFSVEGHGPGARNSELIERLERAGVAVVFIDFRQNPLRNTPKSMAVLGEVLGRQNEANTFNDFYRTELDRVTDAVAEIPRDQWPTIFLHSRVGLHDSCCETMVHGMMGLFIEAAGGINIAADRIPGVSGVLNLEYLITDQPDRYLATAIGSVDLEMAVEEQPYVVLGAGVSEPVARRSLARVTDRPGLAALDAIREQRAFAIWHHFYNTPLNVVAVQALARWLHPKQLGHLQPERTLAEFYERFQPVELNGTYWVTLGEETP</sequence>
<dbReference type="InterPro" id="IPR050902">
    <property type="entry name" value="ABC_Transporter_SBP"/>
</dbReference>
<organism evidence="3 5">
    <name type="scientific">Marinobacter salarius</name>
    <dbReference type="NCBI Taxonomy" id="1420917"/>
    <lineage>
        <taxon>Bacteria</taxon>
        <taxon>Pseudomonadati</taxon>
        <taxon>Pseudomonadota</taxon>
        <taxon>Gammaproteobacteria</taxon>
        <taxon>Pseudomonadales</taxon>
        <taxon>Marinobacteraceae</taxon>
        <taxon>Marinobacter</taxon>
    </lineage>
</organism>
<dbReference type="HOGENOM" id="CLU_038034_5_0_6"/>
<evidence type="ECO:0000313" key="6">
    <source>
        <dbReference type="Proteomes" id="UP000199211"/>
    </source>
</evidence>
<dbReference type="RefSeq" id="WP_041332527.1">
    <property type="nucleotide sequence ID" value="NZ_DCAM01000070.1"/>
</dbReference>
<dbReference type="SUPFAM" id="SSF53807">
    <property type="entry name" value="Helical backbone' metal receptor"/>
    <property type="match status" value="1"/>
</dbReference>
<evidence type="ECO:0000313" key="3">
    <source>
        <dbReference type="EMBL" id="AHI30623.1"/>
    </source>
</evidence>
<evidence type="ECO:0000313" key="4">
    <source>
        <dbReference type="EMBL" id="SFL73042.1"/>
    </source>
</evidence>
<keyword evidence="1" id="KW-0732">Signal</keyword>
<reference evidence="3 5" key="1">
    <citation type="journal article" date="2014" name="Genome Announc.">
        <title>Draft Genome Sequences of Marinobacter similis A3d10T and Marinobacter salarius R9SW1T.</title>
        <authorList>
            <person name="Ivanova E.P."/>
            <person name="Ng H.J."/>
            <person name="Webb H.K."/>
            <person name="Feng G."/>
            <person name="Oshima K."/>
            <person name="Hattori M."/>
            <person name="Ohkuma M."/>
            <person name="Sergeev A.F."/>
            <person name="Mikhailov V.V."/>
            <person name="Crawford R.J."/>
            <person name="Sawabe T."/>
        </authorList>
    </citation>
    <scope>NUCLEOTIDE SEQUENCE [LARGE SCALE GENOMIC DNA]</scope>
    <source>
        <strain evidence="5">A3d10 and R9SW1</strain>
        <strain evidence="3">R9SW1</strain>
    </source>
</reference>
<evidence type="ECO:0000256" key="1">
    <source>
        <dbReference type="SAM" id="SignalP"/>
    </source>
</evidence>
<dbReference type="InterPro" id="IPR002491">
    <property type="entry name" value="ABC_transptr_periplasmic_BD"/>
</dbReference>
<reference evidence="4 6" key="2">
    <citation type="submission" date="2016-10" db="EMBL/GenBank/DDBJ databases">
        <authorList>
            <person name="Varghese N."/>
            <person name="Submissions S."/>
        </authorList>
    </citation>
    <scope>NUCLEOTIDE SEQUENCE [LARGE SCALE GENOMIC DNA]</scope>
    <source>
        <strain evidence="4 6">DSM 26291</strain>
    </source>
</reference>
<dbReference type="Gene3D" id="3.40.50.1980">
    <property type="entry name" value="Nitrogenase molybdenum iron protein domain"/>
    <property type="match status" value="2"/>
</dbReference>
<feature type="domain" description="Fe/B12 periplasmic-binding" evidence="2">
    <location>
        <begin position="44"/>
        <end position="351"/>
    </location>
</feature>
<name>W5YVV7_9GAMM</name>
<dbReference type="Proteomes" id="UP000035081">
    <property type="component" value="Chromosome"/>
</dbReference>
<gene>
    <name evidence="3" type="ORF">AU15_02210</name>
    <name evidence="4" type="ORF">SAMN04487868_10861</name>
</gene>